<dbReference type="EMBL" id="JBHSAX010000019">
    <property type="protein sequence ID" value="MFC3965277.1"/>
    <property type="molecule type" value="Genomic_DNA"/>
</dbReference>
<dbReference type="PANTHER" id="PTHR30466">
    <property type="entry name" value="FLAVIN REDUCTASE"/>
    <property type="match status" value="1"/>
</dbReference>
<sequence length="168" mass="17686">MSENTNDAESDCAAVLAAADYPVFVVTTRAGAERSGCLVGFTAQVSIDPLRFLVGISKSNHTFGVAERAGRLAVHLLPRDRPALAELFGAETGDEIDKFERCAWRPGPGGLPILTPAAGWFSGPILERHDYGDHVGMLLAPDAGSAPASGVAVLRMADVEHLEPGHRA</sequence>
<keyword evidence="5" id="KW-1185">Reference proteome</keyword>
<dbReference type="RefSeq" id="WP_378615026.1">
    <property type="nucleotide sequence ID" value="NZ_JBHSAX010000019.1"/>
</dbReference>
<name>A0ABV8DYP3_9NOCA</name>
<dbReference type="SMART" id="SM00903">
    <property type="entry name" value="Flavin_Reduct"/>
    <property type="match status" value="1"/>
</dbReference>
<keyword evidence="2 4" id="KW-0560">Oxidoreductase</keyword>
<evidence type="ECO:0000259" key="3">
    <source>
        <dbReference type="SMART" id="SM00903"/>
    </source>
</evidence>
<organism evidence="4 5">
    <name type="scientific">Nocardia jiangsuensis</name>
    <dbReference type="NCBI Taxonomy" id="1691563"/>
    <lineage>
        <taxon>Bacteria</taxon>
        <taxon>Bacillati</taxon>
        <taxon>Actinomycetota</taxon>
        <taxon>Actinomycetes</taxon>
        <taxon>Mycobacteriales</taxon>
        <taxon>Nocardiaceae</taxon>
        <taxon>Nocardia</taxon>
    </lineage>
</organism>
<dbReference type="InterPro" id="IPR012349">
    <property type="entry name" value="Split_barrel_FMN-bd"/>
</dbReference>
<dbReference type="Gene3D" id="2.30.110.10">
    <property type="entry name" value="Electron Transport, Fmn-binding Protein, Chain A"/>
    <property type="match status" value="1"/>
</dbReference>
<feature type="domain" description="Flavin reductase like" evidence="3">
    <location>
        <begin position="16"/>
        <end position="167"/>
    </location>
</feature>
<evidence type="ECO:0000313" key="5">
    <source>
        <dbReference type="Proteomes" id="UP001595696"/>
    </source>
</evidence>
<accession>A0ABV8DYP3</accession>
<proteinExistence type="inferred from homology"/>
<dbReference type="Proteomes" id="UP001595696">
    <property type="component" value="Unassembled WGS sequence"/>
</dbReference>
<gene>
    <name evidence="4" type="ORF">ACFO0B_25090</name>
</gene>
<evidence type="ECO:0000313" key="4">
    <source>
        <dbReference type="EMBL" id="MFC3965277.1"/>
    </source>
</evidence>
<dbReference type="SUPFAM" id="SSF50475">
    <property type="entry name" value="FMN-binding split barrel"/>
    <property type="match status" value="1"/>
</dbReference>
<dbReference type="EC" id="1.-.-.-" evidence="4"/>
<dbReference type="InterPro" id="IPR002563">
    <property type="entry name" value="Flavin_Rdtase-like_dom"/>
</dbReference>
<dbReference type="Pfam" id="PF01613">
    <property type="entry name" value="Flavin_Reduct"/>
    <property type="match status" value="1"/>
</dbReference>
<comment type="similarity">
    <text evidence="1">Belongs to the non-flavoprotein flavin reductase family.</text>
</comment>
<dbReference type="PANTHER" id="PTHR30466:SF15">
    <property type="entry name" value="POSSIBLE OXIDOREDUCTASE"/>
    <property type="match status" value="1"/>
</dbReference>
<reference evidence="5" key="1">
    <citation type="journal article" date="2019" name="Int. J. Syst. Evol. Microbiol.">
        <title>The Global Catalogue of Microorganisms (GCM) 10K type strain sequencing project: providing services to taxonomists for standard genome sequencing and annotation.</title>
        <authorList>
            <consortium name="The Broad Institute Genomics Platform"/>
            <consortium name="The Broad Institute Genome Sequencing Center for Infectious Disease"/>
            <person name="Wu L."/>
            <person name="Ma J."/>
        </authorList>
    </citation>
    <scope>NUCLEOTIDE SEQUENCE [LARGE SCALE GENOMIC DNA]</scope>
    <source>
        <strain evidence="5">CGMCC 4.7330</strain>
    </source>
</reference>
<dbReference type="InterPro" id="IPR050268">
    <property type="entry name" value="NADH-dep_flavin_reductase"/>
</dbReference>
<comment type="caution">
    <text evidence="4">The sequence shown here is derived from an EMBL/GenBank/DDBJ whole genome shotgun (WGS) entry which is preliminary data.</text>
</comment>
<protein>
    <submittedName>
        <fullName evidence="4">Flavin reductase family protein</fullName>
        <ecNumber evidence="4">1.-.-.-</ecNumber>
    </submittedName>
</protein>
<dbReference type="GO" id="GO:0016491">
    <property type="term" value="F:oxidoreductase activity"/>
    <property type="evidence" value="ECO:0007669"/>
    <property type="project" value="UniProtKB-KW"/>
</dbReference>
<evidence type="ECO:0000256" key="2">
    <source>
        <dbReference type="ARBA" id="ARBA00023002"/>
    </source>
</evidence>
<evidence type="ECO:0000256" key="1">
    <source>
        <dbReference type="ARBA" id="ARBA00008898"/>
    </source>
</evidence>